<sequence>MSGERAWDPWKTFKLSDAERDLIDRRRQTKDRFRIEFNKIYTDPRKDYVLDHNFERWHAYRNNHLQLMNIWHKSNVIGGLLYCTIPCITIAVLWKRAVDKRDRQIMSGELTWRDRIRGIGVLGTTT</sequence>
<keyword evidence="4" id="KW-0813">Transport</keyword>
<keyword evidence="7" id="KW-0999">Mitochondrion inner membrane</keyword>
<keyword evidence="8" id="KW-0249">Electron transport</keyword>
<evidence type="ECO:0000256" key="5">
    <source>
        <dbReference type="ARBA" id="ARBA00022660"/>
    </source>
</evidence>
<dbReference type="GO" id="GO:0005743">
    <property type="term" value="C:mitochondrial inner membrane"/>
    <property type="evidence" value="ECO:0007669"/>
    <property type="project" value="UniProtKB-SubCell"/>
</dbReference>
<keyword evidence="6 14" id="KW-0812">Transmembrane</keyword>
<evidence type="ECO:0000256" key="3">
    <source>
        <dbReference type="ARBA" id="ARBA00018681"/>
    </source>
</evidence>
<dbReference type="OMA" id="FERWHAY"/>
<dbReference type="Pfam" id="PF07225">
    <property type="entry name" value="NDUF_B4"/>
    <property type="match status" value="1"/>
</dbReference>
<dbReference type="InterPro" id="IPR009866">
    <property type="entry name" value="NADH_UbQ_OxRdtase_NDUFB4_su"/>
</dbReference>
<dbReference type="EnsemblMetazoa" id="G16983.6">
    <property type="protein sequence ID" value="G16983.6:cds"/>
    <property type="gene ID" value="G16983"/>
</dbReference>
<evidence type="ECO:0000256" key="2">
    <source>
        <dbReference type="ARBA" id="ARBA00007260"/>
    </source>
</evidence>
<evidence type="ECO:0000256" key="13">
    <source>
        <dbReference type="ARBA" id="ARBA00030987"/>
    </source>
</evidence>
<keyword evidence="9 14" id="KW-1133">Transmembrane helix</keyword>
<keyword evidence="5" id="KW-0679">Respiratory chain</keyword>
<evidence type="ECO:0000256" key="6">
    <source>
        <dbReference type="ARBA" id="ARBA00022692"/>
    </source>
</evidence>
<dbReference type="AlphaFoldDB" id="A0A8W8J6W2"/>
<name>A0A8W8J6W2_MAGGI</name>
<evidence type="ECO:0000256" key="12">
    <source>
        <dbReference type="ARBA" id="ARBA00030212"/>
    </source>
</evidence>
<keyword evidence="11 14" id="KW-0472">Membrane</keyword>
<evidence type="ECO:0000256" key="1">
    <source>
        <dbReference type="ARBA" id="ARBA00004434"/>
    </source>
</evidence>
<evidence type="ECO:0000256" key="9">
    <source>
        <dbReference type="ARBA" id="ARBA00022989"/>
    </source>
</evidence>
<dbReference type="Proteomes" id="UP000005408">
    <property type="component" value="Unassembled WGS sequence"/>
</dbReference>
<comment type="subcellular location">
    <subcellularLocation>
        <location evidence="1">Mitochondrion inner membrane</location>
        <topology evidence="1">Single-pass membrane protein</topology>
    </subcellularLocation>
</comment>
<evidence type="ECO:0000256" key="8">
    <source>
        <dbReference type="ARBA" id="ARBA00022982"/>
    </source>
</evidence>
<evidence type="ECO:0000256" key="10">
    <source>
        <dbReference type="ARBA" id="ARBA00023128"/>
    </source>
</evidence>
<comment type="similarity">
    <text evidence="2">Belongs to the complex I NDUFB4 subunit family.</text>
</comment>
<keyword evidence="16" id="KW-1185">Reference proteome</keyword>
<protein>
    <recommendedName>
        <fullName evidence="3">NADH dehydrogenase [ubiquinone] 1 beta subcomplex subunit 4</fullName>
    </recommendedName>
    <alternativeName>
        <fullName evidence="12">Complex I-B15</fullName>
    </alternativeName>
    <alternativeName>
        <fullName evidence="13">NADH-ubiquinone oxidoreductase B15 subunit</fullName>
    </alternativeName>
</protein>
<feature type="transmembrane region" description="Helical" evidence="14">
    <location>
        <begin position="76"/>
        <end position="94"/>
    </location>
</feature>
<evidence type="ECO:0000256" key="14">
    <source>
        <dbReference type="SAM" id="Phobius"/>
    </source>
</evidence>
<keyword evidence="10" id="KW-0496">Mitochondrion</keyword>
<accession>A0A8W8J6W2</accession>
<dbReference type="OrthoDB" id="5818798at2759"/>
<evidence type="ECO:0000256" key="7">
    <source>
        <dbReference type="ARBA" id="ARBA00022792"/>
    </source>
</evidence>
<evidence type="ECO:0000313" key="16">
    <source>
        <dbReference type="Proteomes" id="UP000005408"/>
    </source>
</evidence>
<dbReference type="EnsemblMetazoa" id="G16983.3">
    <property type="protein sequence ID" value="G16983.3:cds"/>
    <property type="gene ID" value="G16983"/>
</dbReference>
<evidence type="ECO:0000313" key="15">
    <source>
        <dbReference type="EnsemblMetazoa" id="G16983.3:cds"/>
    </source>
</evidence>
<evidence type="ECO:0000256" key="4">
    <source>
        <dbReference type="ARBA" id="ARBA00022448"/>
    </source>
</evidence>
<reference evidence="15" key="1">
    <citation type="submission" date="2022-08" db="UniProtKB">
        <authorList>
            <consortium name="EnsemblMetazoa"/>
        </authorList>
    </citation>
    <scope>IDENTIFICATION</scope>
    <source>
        <strain evidence="15">05x7-T-G4-1.051#20</strain>
    </source>
</reference>
<dbReference type="EnsemblMetazoa" id="G16983.4">
    <property type="protein sequence ID" value="G16983.4:cds"/>
    <property type="gene ID" value="G16983"/>
</dbReference>
<evidence type="ECO:0000256" key="11">
    <source>
        <dbReference type="ARBA" id="ARBA00023136"/>
    </source>
</evidence>
<proteinExistence type="inferred from homology"/>
<organism evidence="15 16">
    <name type="scientific">Magallana gigas</name>
    <name type="common">Pacific oyster</name>
    <name type="synonym">Crassostrea gigas</name>
    <dbReference type="NCBI Taxonomy" id="29159"/>
    <lineage>
        <taxon>Eukaryota</taxon>
        <taxon>Metazoa</taxon>
        <taxon>Spiralia</taxon>
        <taxon>Lophotrochozoa</taxon>
        <taxon>Mollusca</taxon>
        <taxon>Bivalvia</taxon>
        <taxon>Autobranchia</taxon>
        <taxon>Pteriomorphia</taxon>
        <taxon>Ostreida</taxon>
        <taxon>Ostreoidea</taxon>
        <taxon>Ostreidae</taxon>
        <taxon>Magallana</taxon>
    </lineage>
</organism>